<organism evidence="2 3">
    <name type="scientific">Adineta ricciae</name>
    <name type="common">Rotifer</name>
    <dbReference type="NCBI Taxonomy" id="249248"/>
    <lineage>
        <taxon>Eukaryota</taxon>
        <taxon>Metazoa</taxon>
        <taxon>Spiralia</taxon>
        <taxon>Gnathifera</taxon>
        <taxon>Rotifera</taxon>
        <taxon>Eurotatoria</taxon>
        <taxon>Bdelloidea</taxon>
        <taxon>Adinetida</taxon>
        <taxon>Adinetidae</taxon>
        <taxon>Adineta</taxon>
    </lineage>
</organism>
<protein>
    <submittedName>
        <fullName evidence="2">Uncharacterized protein</fullName>
    </submittedName>
</protein>
<feature type="region of interest" description="Disordered" evidence="1">
    <location>
        <begin position="83"/>
        <end position="102"/>
    </location>
</feature>
<evidence type="ECO:0000313" key="2">
    <source>
        <dbReference type="EMBL" id="CAF1630013.1"/>
    </source>
</evidence>
<comment type="caution">
    <text evidence="2">The sequence shown here is derived from an EMBL/GenBank/DDBJ whole genome shotgun (WGS) entry which is preliminary data.</text>
</comment>
<dbReference type="Proteomes" id="UP000663828">
    <property type="component" value="Unassembled WGS sequence"/>
</dbReference>
<accession>A0A816CYP8</accession>
<reference evidence="2" key="1">
    <citation type="submission" date="2021-02" db="EMBL/GenBank/DDBJ databases">
        <authorList>
            <person name="Nowell W R."/>
        </authorList>
    </citation>
    <scope>NUCLEOTIDE SEQUENCE</scope>
</reference>
<gene>
    <name evidence="2" type="ORF">XAT740_LOCUS51493</name>
</gene>
<keyword evidence="3" id="KW-1185">Reference proteome</keyword>
<dbReference type="EMBL" id="CAJNOR010008200">
    <property type="protein sequence ID" value="CAF1630013.1"/>
    <property type="molecule type" value="Genomic_DNA"/>
</dbReference>
<proteinExistence type="predicted"/>
<evidence type="ECO:0000256" key="1">
    <source>
        <dbReference type="SAM" id="MobiDB-lite"/>
    </source>
</evidence>
<dbReference type="AlphaFoldDB" id="A0A816CYP8"/>
<sequence length="102" mass="11873">MLTVNNDENKPVDQNGSKSALIEYVRKLQDEINDRDKQIVTQVDHSCDWIRLNLSRFRYNSSRFQPNSIGFDRIRQIPCYQNSTARESSESELNGPEPTEPQ</sequence>
<name>A0A816CYP8_ADIRI</name>
<evidence type="ECO:0000313" key="3">
    <source>
        <dbReference type="Proteomes" id="UP000663828"/>
    </source>
</evidence>